<evidence type="ECO:0008006" key="8">
    <source>
        <dbReference type="Google" id="ProtNLM"/>
    </source>
</evidence>
<dbReference type="Proteomes" id="UP001567571">
    <property type="component" value="Unassembled WGS sequence"/>
</dbReference>
<evidence type="ECO:0000313" key="4">
    <source>
        <dbReference type="EMBL" id="GAA0554348.1"/>
    </source>
</evidence>
<feature type="region of interest" description="Disordered" evidence="1">
    <location>
        <begin position="376"/>
        <end position="427"/>
    </location>
</feature>
<evidence type="ECO:0000313" key="6">
    <source>
        <dbReference type="Proteomes" id="UP001501425"/>
    </source>
</evidence>
<evidence type="ECO:0000256" key="1">
    <source>
        <dbReference type="SAM" id="MobiDB-lite"/>
    </source>
</evidence>
<comment type="caution">
    <text evidence="4">The sequence shown here is derived from an EMBL/GenBank/DDBJ whole genome shotgun (WGS) entry which is preliminary data.</text>
</comment>
<evidence type="ECO:0000259" key="2">
    <source>
        <dbReference type="Pfam" id="PF24034"/>
    </source>
</evidence>
<reference evidence="5 7" key="3">
    <citation type="submission" date="2024-06" db="EMBL/GenBank/DDBJ databases">
        <title>Halorubrum miltondacostae sp. nov., a potential PHA producer isolated from an inland solar saltern in Rio Maior, Portugal.</title>
        <authorList>
            <person name="Albuquerque L."/>
            <person name="Viver T."/>
            <person name="Barroso C."/>
            <person name="Claudino R."/>
            <person name="Galvan M."/>
            <person name="Simoes G."/>
            <person name="Lobo Da Cunha A."/>
            <person name="Egas C."/>
        </authorList>
    </citation>
    <scope>NUCLEOTIDE SEQUENCE [LARGE SCALE GENOMIC DNA]</scope>
    <source>
        <strain evidence="5 7">DSM 18646</strain>
    </source>
</reference>
<dbReference type="InterPro" id="IPR055769">
    <property type="entry name" value="DUF7345"/>
</dbReference>
<proteinExistence type="predicted"/>
<dbReference type="Proteomes" id="UP001501425">
    <property type="component" value="Unassembled WGS sequence"/>
</dbReference>
<keyword evidence="7" id="KW-1185">Reference proteome</keyword>
<evidence type="ECO:0000313" key="5">
    <source>
        <dbReference type="EMBL" id="MEZ3167775.1"/>
    </source>
</evidence>
<feature type="compositionally biased region" description="Acidic residues" evidence="1">
    <location>
        <begin position="293"/>
        <end position="318"/>
    </location>
</feature>
<sequence length="427" mass="44126">MKRASVLLVVVALLGAVGFALAGSAGAVPFDGGFEQMDVEPDDVSIAVAVEPDGDAEWTVEYRIQLATDEEGQAFEELRADVENDTEAYTSRFRERMASTAATAESATGRNMTVSNATVTAERRELPQTYGVLTYRFEWTNFAEVDGERLRVGDAVDGLFLDGSSSFIVSWPEGYRLAETTPEPTEVRERSVVWTGPVDFSAGQPRISVAPAGPLSGLPTGALAALVGALVVAGGAVVYRRRSAGAPGASGGAGTAATTTTRDATPTDEGGGDASDGDAAAATGASAAAAEPEASDEAASDGDDAATSEDSADSDEAPPVDSELLSNEEQVLRLIESQGGRMKQKEVAEELDWTAAKTSQVVTGLRDEDDLDGFRLGRENVLSLPDFDPEESEDDDEGGDDGTSGDDGSEDSGGTDRGDEGGATGGD</sequence>
<reference evidence="4" key="2">
    <citation type="submission" date="2023-12" db="EMBL/GenBank/DDBJ databases">
        <authorList>
            <person name="Sun Q."/>
            <person name="Inoue M."/>
        </authorList>
    </citation>
    <scope>NUCLEOTIDE SEQUENCE</scope>
    <source>
        <strain evidence="4">JCM 14265</strain>
    </source>
</reference>
<feature type="domain" description="DUF7343" evidence="2">
    <location>
        <begin position="324"/>
        <end position="385"/>
    </location>
</feature>
<dbReference type="EMBL" id="BAAADQ010000016">
    <property type="protein sequence ID" value="GAA0554348.1"/>
    <property type="molecule type" value="Genomic_DNA"/>
</dbReference>
<dbReference type="InterPro" id="IPR055767">
    <property type="entry name" value="DUF7343"/>
</dbReference>
<organism evidence="4 6">
    <name type="scientific">Halorubrum ejinorense</name>
    <dbReference type="NCBI Taxonomy" id="425309"/>
    <lineage>
        <taxon>Archaea</taxon>
        <taxon>Methanobacteriati</taxon>
        <taxon>Methanobacteriota</taxon>
        <taxon>Stenosarchaea group</taxon>
        <taxon>Halobacteria</taxon>
        <taxon>Halobacteriales</taxon>
        <taxon>Haloferacaceae</taxon>
        <taxon>Halorubrum</taxon>
    </lineage>
</organism>
<dbReference type="Pfam" id="PF24036">
    <property type="entry name" value="DUF7345"/>
    <property type="match status" value="1"/>
</dbReference>
<evidence type="ECO:0000313" key="7">
    <source>
        <dbReference type="Proteomes" id="UP001567571"/>
    </source>
</evidence>
<feature type="compositionally biased region" description="Acidic residues" evidence="1">
    <location>
        <begin position="387"/>
        <end position="410"/>
    </location>
</feature>
<feature type="compositionally biased region" description="Low complexity" evidence="1">
    <location>
        <begin position="255"/>
        <end position="268"/>
    </location>
</feature>
<gene>
    <name evidence="5" type="ORF">ABNG02_10630</name>
    <name evidence="4" type="ORF">GCM10008994_31720</name>
</gene>
<evidence type="ECO:0000259" key="3">
    <source>
        <dbReference type="Pfam" id="PF24036"/>
    </source>
</evidence>
<dbReference type="AlphaFoldDB" id="A0AAV3SVG5"/>
<dbReference type="RefSeq" id="WP_343780676.1">
    <property type="nucleotide sequence ID" value="NZ_BAAADQ010000016.1"/>
</dbReference>
<reference evidence="4" key="1">
    <citation type="journal article" date="2014" name="Int. J. Syst. Evol. Microbiol.">
        <title>Complete genome sequence of Corynebacterium casei LMG S-19264T (=DSM 44701T), isolated from a smear-ripened cheese.</title>
        <authorList>
            <consortium name="US DOE Joint Genome Institute (JGI-PGF)"/>
            <person name="Walter F."/>
            <person name="Albersmeier A."/>
            <person name="Kalinowski J."/>
            <person name="Ruckert C."/>
        </authorList>
    </citation>
    <scope>NUCLEOTIDE SEQUENCE</scope>
    <source>
        <strain evidence="4">JCM 14265</strain>
    </source>
</reference>
<dbReference type="Pfam" id="PF24034">
    <property type="entry name" value="DUF7343"/>
    <property type="match status" value="1"/>
</dbReference>
<accession>A0AAV3SVG5</accession>
<feature type="domain" description="DUF7345" evidence="3">
    <location>
        <begin position="48"/>
        <end position="175"/>
    </location>
</feature>
<feature type="region of interest" description="Disordered" evidence="1">
    <location>
        <begin position="243"/>
        <end position="329"/>
    </location>
</feature>
<feature type="compositionally biased region" description="Low complexity" evidence="1">
    <location>
        <begin position="277"/>
        <end position="292"/>
    </location>
</feature>
<name>A0AAV3SVG5_9EURY</name>
<protein>
    <recommendedName>
        <fullName evidence="8">Transmembrane glycoprotein / HTH domain protein</fullName>
    </recommendedName>
</protein>
<dbReference type="EMBL" id="JBEDNW010000005">
    <property type="protein sequence ID" value="MEZ3167775.1"/>
    <property type="molecule type" value="Genomic_DNA"/>
</dbReference>